<organism evidence="1 2">
    <name type="scientific">Streptomyces capitiformicae</name>
    <dbReference type="NCBI Taxonomy" id="2014920"/>
    <lineage>
        <taxon>Bacteria</taxon>
        <taxon>Bacillati</taxon>
        <taxon>Actinomycetota</taxon>
        <taxon>Actinomycetes</taxon>
        <taxon>Kitasatosporales</taxon>
        <taxon>Streptomycetaceae</taxon>
        <taxon>Streptomyces</taxon>
    </lineage>
</organism>
<dbReference type="RefSeq" id="WP_189781911.1">
    <property type="nucleotide sequence ID" value="NZ_BNAT01000005.1"/>
</dbReference>
<protein>
    <submittedName>
        <fullName evidence="1">Uncharacterized protein</fullName>
    </submittedName>
</protein>
<reference evidence="1" key="2">
    <citation type="submission" date="2020-09" db="EMBL/GenBank/DDBJ databases">
        <authorList>
            <person name="Sun Q."/>
            <person name="Zhou Y."/>
        </authorList>
    </citation>
    <scope>NUCLEOTIDE SEQUENCE</scope>
    <source>
        <strain evidence="1">CGMCC 4.7403</strain>
    </source>
</reference>
<name>A0A919GK67_9ACTN</name>
<evidence type="ECO:0000313" key="2">
    <source>
        <dbReference type="Proteomes" id="UP000603227"/>
    </source>
</evidence>
<comment type="caution">
    <text evidence="1">The sequence shown here is derived from an EMBL/GenBank/DDBJ whole genome shotgun (WGS) entry which is preliminary data.</text>
</comment>
<accession>A0A919GK67</accession>
<keyword evidence="2" id="KW-1185">Reference proteome</keyword>
<dbReference type="AlphaFoldDB" id="A0A919GK67"/>
<dbReference type="Proteomes" id="UP000603227">
    <property type="component" value="Unassembled WGS sequence"/>
</dbReference>
<proteinExistence type="predicted"/>
<evidence type="ECO:0000313" key="1">
    <source>
        <dbReference type="EMBL" id="GHH85426.1"/>
    </source>
</evidence>
<gene>
    <name evidence="1" type="ORF">GCM10017771_18240</name>
</gene>
<reference evidence="1" key="1">
    <citation type="journal article" date="2014" name="Int. J. Syst. Evol. Microbiol.">
        <title>Complete genome sequence of Corynebacterium casei LMG S-19264T (=DSM 44701T), isolated from a smear-ripened cheese.</title>
        <authorList>
            <consortium name="US DOE Joint Genome Institute (JGI-PGF)"/>
            <person name="Walter F."/>
            <person name="Albersmeier A."/>
            <person name="Kalinowski J."/>
            <person name="Ruckert C."/>
        </authorList>
    </citation>
    <scope>NUCLEOTIDE SEQUENCE</scope>
    <source>
        <strain evidence="1">CGMCC 4.7403</strain>
    </source>
</reference>
<dbReference type="EMBL" id="BNAT01000005">
    <property type="protein sequence ID" value="GHH85426.1"/>
    <property type="molecule type" value="Genomic_DNA"/>
</dbReference>
<sequence>MDDDVTIHIDALTIDLTPDAVAALLTGDHDVLVPAILAALRDMPSGTRWRTVSEGQS</sequence>